<dbReference type="Pfam" id="PF04139">
    <property type="entry name" value="Rad9"/>
    <property type="match status" value="1"/>
</dbReference>
<keyword evidence="18" id="KW-1185">Reference proteome</keyword>
<keyword evidence="6" id="KW-0963">Cytoplasm</keyword>
<evidence type="ECO:0000256" key="1">
    <source>
        <dbReference type="ARBA" id="ARBA00004123"/>
    </source>
</evidence>
<evidence type="ECO:0000256" key="5">
    <source>
        <dbReference type="ARBA" id="ARBA00014772"/>
    </source>
</evidence>
<dbReference type="Pfam" id="PF10584">
    <property type="entry name" value="Proteasome_A_N"/>
    <property type="match status" value="1"/>
</dbReference>
<dbReference type="Proteomes" id="UP001211065">
    <property type="component" value="Unassembled WGS sequence"/>
</dbReference>
<dbReference type="SUPFAM" id="SSF56235">
    <property type="entry name" value="N-terminal nucleophile aminohydrolases (Ntn hydrolases)"/>
    <property type="match status" value="1"/>
</dbReference>
<keyword evidence="11" id="KW-0539">Nucleus</keyword>
<comment type="similarity">
    <text evidence="14">Belongs to the peptidase T1A family.</text>
</comment>
<evidence type="ECO:0000313" key="17">
    <source>
        <dbReference type="EMBL" id="KAJ3228034.1"/>
    </source>
</evidence>
<dbReference type="PROSITE" id="PS51147">
    <property type="entry name" value="PFTA"/>
    <property type="match status" value="4"/>
</dbReference>
<dbReference type="GO" id="GO:0000077">
    <property type="term" value="P:DNA damage checkpoint signaling"/>
    <property type="evidence" value="ECO:0007669"/>
    <property type="project" value="InterPro"/>
</dbReference>
<feature type="compositionally biased region" description="Polar residues" evidence="15">
    <location>
        <begin position="688"/>
        <end position="700"/>
    </location>
</feature>
<evidence type="ECO:0000256" key="6">
    <source>
        <dbReference type="ARBA" id="ARBA00022490"/>
    </source>
</evidence>
<gene>
    <name evidence="17" type="ORF">HK099_007315</name>
</gene>
<dbReference type="Gene3D" id="3.70.10.10">
    <property type="match status" value="1"/>
</dbReference>
<dbReference type="GO" id="GO:0019773">
    <property type="term" value="C:proteasome core complex, alpha-subunit complex"/>
    <property type="evidence" value="ECO:0007669"/>
    <property type="project" value="UniProtKB-UniRule"/>
</dbReference>
<evidence type="ECO:0000256" key="4">
    <source>
        <dbReference type="ARBA" id="ARBA00012656"/>
    </source>
</evidence>
<keyword evidence="7" id="KW-0637">Prenyltransferase</keyword>
<dbReference type="InterPro" id="IPR007268">
    <property type="entry name" value="Rad9/Ddc1"/>
</dbReference>
<proteinExistence type="inferred from homology"/>
<dbReference type="GO" id="GO:0030896">
    <property type="term" value="C:checkpoint clamp complex"/>
    <property type="evidence" value="ECO:0007669"/>
    <property type="project" value="InterPro"/>
</dbReference>
<dbReference type="FunFam" id="1.25.40.120:FF:000035">
    <property type="entry name" value="Geranylgeranyl transferase type-2 subunit alpha"/>
    <property type="match status" value="1"/>
</dbReference>
<dbReference type="EC" id="2.5.1.60" evidence="4"/>
<evidence type="ECO:0000256" key="7">
    <source>
        <dbReference type="ARBA" id="ARBA00022602"/>
    </source>
</evidence>
<comment type="similarity">
    <text evidence="3">Belongs to the protein prenyltransferase subunit alpha family.</text>
</comment>
<feature type="region of interest" description="Disordered" evidence="15">
    <location>
        <begin position="574"/>
        <end position="597"/>
    </location>
</feature>
<dbReference type="Pfam" id="PF01239">
    <property type="entry name" value="PPTA"/>
    <property type="match status" value="5"/>
</dbReference>
<feature type="compositionally biased region" description="Polar residues" evidence="15">
    <location>
        <begin position="574"/>
        <end position="591"/>
    </location>
</feature>
<evidence type="ECO:0000313" key="18">
    <source>
        <dbReference type="Proteomes" id="UP001211065"/>
    </source>
</evidence>
<dbReference type="InterPro" id="IPR029055">
    <property type="entry name" value="Ntn_hydrolases_N"/>
</dbReference>
<evidence type="ECO:0000256" key="2">
    <source>
        <dbReference type="ARBA" id="ARBA00004496"/>
    </source>
</evidence>
<accession>A0AAD5Y1X3</accession>
<evidence type="ECO:0000256" key="15">
    <source>
        <dbReference type="SAM" id="MobiDB-lite"/>
    </source>
</evidence>
<dbReference type="InterPro" id="IPR023332">
    <property type="entry name" value="Proteasome_alpha-type"/>
</dbReference>
<dbReference type="SMART" id="SM00948">
    <property type="entry name" value="Proteasome_A_N"/>
    <property type="match status" value="1"/>
</dbReference>
<name>A0AAD5Y1X3_9FUNG</name>
<evidence type="ECO:0000256" key="12">
    <source>
        <dbReference type="ARBA" id="ARBA00031267"/>
    </source>
</evidence>
<evidence type="ECO:0000256" key="13">
    <source>
        <dbReference type="ARBA" id="ARBA00047658"/>
    </source>
</evidence>
<keyword evidence="9" id="KW-0677">Repeat</keyword>
<feature type="domain" description="Proteasome alpha-type subunits" evidence="16">
    <location>
        <begin position="6"/>
        <end position="28"/>
    </location>
</feature>
<evidence type="ECO:0000259" key="16">
    <source>
        <dbReference type="PROSITE" id="PS00388"/>
    </source>
</evidence>
<protein>
    <recommendedName>
        <fullName evidence="5">Geranylgeranyl transferase type-2 subunit alpha</fullName>
        <ecNumber evidence="4">2.5.1.60</ecNumber>
    </recommendedName>
    <alternativeName>
        <fullName evidence="12">Geranylgeranyl transferase type II subunit alpha</fullName>
    </alternativeName>
</protein>
<evidence type="ECO:0000256" key="10">
    <source>
        <dbReference type="ARBA" id="ARBA00022942"/>
    </source>
</evidence>
<dbReference type="Gene3D" id="1.25.40.120">
    <property type="entry name" value="Protein prenylyltransferase"/>
    <property type="match status" value="2"/>
</dbReference>
<dbReference type="SUPFAM" id="SSF55979">
    <property type="entry name" value="DNA clamp"/>
    <property type="match status" value="1"/>
</dbReference>
<evidence type="ECO:0000256" key="11">
    <source>
        <dbReference type="ARBA" id="ARBA00023242"/>
    </source>
</evidence>
<dbReference type="InterPro" id="IPR035144">
    <property type="entry name" value="Proteasome_alpha1"/>
</dbReference>
<evidence type="ECO:0000256" key="8">
    <source>
        <dbReference type="ARBA" id="ARBA00022679"/>
    </source>
</evidence>
<dbReference type="InterPro" id="IPR001353">
    <property type="entry name" value="Proteasome_sua/b"/>
</dbReference>
<dbReference type="InterPro" id="IPR046938">
    <property type="entry name" value="DNA_clamp_sf"/>
</dbReference>
<dbReference type="PROSITE" id="PS00388">
    <property type="entry name" value="PROTEASOME_ALPHA_1"/>
    <property type="match status" value="1"/>
</dbReference>
<dbReference type="SUPFAM" id="SSF48439">
    <property type="entry name" value="Protein prenylyltransferase"/>
    <property type="match status" value="1"/>
</dbReference>
<dbReference type="FunFam" id="3.60.20.10:FF:000016">
    <property type="entry name" value="Proteasome subunit alpha type-6"/>
    <property type="match status" value="1"/>
</dbReference>
<dbReference type="GO" id="GO:0004663">
    <property type="term" value="F:Rab geranylgeranyltransferase activity"/>
    <property type="evidence" value="ECO:0007669"/>
    <property type="project" value="UniProtKB-EC"/>
</dbReference>
<reference evidence="17" key="1">
    <citation type="submission" date="2020-05" db="EMBL/GenBank/DDBJ databases">
        <title>Phylogenomic resolution of chytrid fungi.</title>
        <authorList>
            <person name="Stajich J.E."/>
            <person name="Amses K."/>
            <person name="Simmons R."/>
            <person name="Seto K."/>
            <person name="Myers J."/>
            <person name="Bonds A."/>
            <person name="Quandt C.A."/>
            <person name="Barry K."/>
            <person name="Liu P."/>
            <person name="Grigoriev I."/>
            <person name="Longcore J.E."/>
            <person name="James T.Y."/>
        </authorList>
    </citation>
    <scope>NUCLEOTIDE SEQUENCE</scope>
    <source>
        <strain evidence="17">JEL0476</strain>
    </source>
</reference>
<dbReference type="GO" id="GO:0005968">
    <property type="term" value="C:Rab-protein geranylgeranyltransferase complex"/>
    <property type="evidence" value="ECO:0007669"/>
    <property type="project" value="TreeGrafter"/>
</dbReference>
<dbReference type="PANTHER" id="PTHR11129:SF2">
    <property type="entry name" value="GERANYLGERANYL TRANSFERASE TYPE-2 SUBUNIT ALPHA"/>
    <property type="match status" value="1"/>
</dbReference>
<keyword evidence="10 14" id="KW-0647">Proteasome</keyword>
<comment type="caution">
    <text evidence="17">The sequence shown here is derived from an EMBL/GenBank/DDBJ whole genome shotgun (WGS) entry which is preliminary data.</text>
</comment>
<comment type="subcellular location">
    <subcellularLocation>
        <location evidence="2">Cytoplasm</location>
    </subcellularLocation>
    <subcellularLocation>
        <location evidence="1">Nucleus</location>
    </subcellularLocation>
</comment>
<sequence>MFRNQYDNDITVFSPQGRLHQIEYAMEAVKQGSAAVGLRSKTFSVLLALKRSQSELASYQNKIIKIDKHMGVAVAGLISDANILSSFMRTEAMKSKMLFNRPLPTLRIVTKLSDKAQVNTQKYGFRPYGVGLLVAGYDETGPHLFECAPSGNFFDYVAISIGARSQSAKTYLEKHYQSFENSTMDELILHGLRSLRETLQSDKELNLNNCSIAVVGEGVAFHEVEGEQLQRFLDLLAQSDASNAPATSGAPADGPTPMDTEKNGVSKYLVIQKYTLFKPYLMGFECEIPNACLKPLTRFLQTFGKFGDQITLEPLVNRLIISTVNSSRSLFAVVTLHSNFFSSYKQTDKTFPSCKINLKPLINIFKHNTTNNETIEKCTMKLNEEVDRLIIEFQCKFGIIKTHKLHFQECESVQAVYLKQGCKNNFSVSPKLCQDWLDEVKRSLVTELLVDLIDFDSYNVNEPTKITIRLKDFKLKNISPVTFSCSQPDLFLSDFVVATVNENDINAFSEASSNPSQSQQALSMNSNLNLIQKSTSLGMETNHLPKLLKSNDYKPYLSASTESLPKKIQSNLKNLKSSPLQSSPDQSNSLEITPDNLPKNILTENMKRLMSGRGKSFFDRSTFDFDEQPRKIYNFSQPTEDSPSKSANLEDVFIDEVEDHPSNSQDCTTLVNSEATKSMKKNRKTAPFNANETDSQNGNFQTNLACMRSNEHTQNGIGELYATDDTKEIHVSENDISNFSSLKKKIINNVVYEVSNTSFEEVPSSQIAYYRSLFNSSFTVCNNADSFPTKINKANESTEEEIQSTPPVKKVILHFGGVHGRKKEQIPPEVLLKLQEKDLKWVNEYKEKNFLFLNRKKECALDSATFSLTTDLINLNIEYYTVWNYRRKIFINDFKTMSVASKDEVCSGELKFVENCLKINPKSYWVWNQRRWILENMPNPTWAREIYLVDGFLKADARNFHGWNYRRYVISQSNLRTDVEEFDFTTKKIYENFSNHSAWHSRSVLLPKIFKNRNDLQDAIDYLKDLEIVRNAVYTDPDDQSSWLYQKFLLGTYQPRLKLKGCFILPEEKFSLLLVFNQPVISKGILSVKLIKNGISETVHGDLIPCFSAEFNYVATFIFQSSLNFIPQNFEVFVPYNNFERNTSIEEEGDFDYLKFLETDLISDTVVNDEVMFKEKKLSSLEKTVHFLPKHTHQPLEIWQNEMKYVKELIELEPESKWALLTLVNMLREVDQLEEMQKDPLHEKGQKLLETIEILEKLVKIDPSRKIFYMDTSKYFYLF</sequence>
<dbReference type="GO" id="GO:0006511">
    <property type="term" value="P:ubiquitin-dependent protein catabolic process"/>
    <property type="evidence" value="ECO:0007669"/>
    <property type="project" value="InterPro"/>
</dbReference>
<evidence type="ECO:0000256" key="14">
    <source>
        <dbReference type="PROSITE-ProRule" id="PRU00808"/>
    </source>
</evidence>
<dbReference type="Gene3D" id="3.60.20.10">
    <property type="entry name" value="Glutamine Phosphoribosylpyrophosphate, subunit 1, domain 1"/>
    <property type="match status" value="1"/>
</dbReference>
<dbReference type="PANTHER" id="PTHR11129">
    <property type="entry name" value="PROTEIN FARNESYLTRANSFERASE ALPHA SUBUNIT/RAB GERANYLGERANYL TRANSFERASE ALPHA SUBUNIT"/>
    <property type="match status" value="1"/>
</dbReference>
<organism evidence="17 18">
    <name type="scientific">Clydaea vesicula</name>
    <dbReference type="NCBI Taxonomy" id="447962"/>
    <lineage>
        <taxon>Eukaryota</taxon>
        <taxon>Fungi</taxon>
        <taxon>Fungi incertae sedis</taxon>
        <taxon>Chytridiomycota</taxon>
        <taxon>Chytridiomycota incertae sedis</taxon>
        <taxon>Chytridiomycetes</taxon>
        <taxon>Lobulomycetales</taxon>
        <taxon>Lobulomycetaceae</taxon>
        <taxon>Clydaea</taxon>
    </lineage>
</organism>
<comment type="catalytic activity">
    <reaction evidence="13">
        <text>geranylgeranyl diphosphate + L-cysteinyl-[protein] = S-geranylgeranyl-L-cysteinyl-[protein] + diphosphate</text>
        <dbReference type="Rhea" id="RHEA:21240"/>
        <dbReference type="Rhea" id="RHEA-COMP:10131"/>
        <dbReference type="Rhea" id="RHEA-COMP:11537"/>
        <dbReference type="ChEBI" id="CHEBI:29950"/>
        <dbReference type="ChEBI" id="CHEBI:33019"/>
        <dbReference type="ChEBI" id="CHEBI:57533"/>
        <dbReference type="ChEBI" id="CHEBI:86021"/>
        <dbReference type="EC" id="2.5.1.60"/>
    </reaction>
</comment>
<dbReference type="AlphaFoldDB" id="A0AAD5Y1X3"/>
<evidence type="ECO:0000256" key="9">
    <source>
        <dbReference type="ARBA" id="ARBA00022737"/>
    </source>
</evidence>
<dbReference type="Pfam" id="PF00227">
    <property type="entry name" value="Proteasome"/>
    <property type="match status" value="1"/>
</dbReference>
<dbReference type="PROSITE" id="PS51475">
    <property type="entry name" value="PROTEASOME_ALPHA_2"/>
    <property type="match status" value="1"/>
</dbReference>
<dbReference type="InterPro" id="IPR000426">
    <property type="entry name" value="Proteasome_asu_N"/>
</dbReference>
<keyword evidence="8" id="KW-0808">Transferase</keyword>
<dbReference type="CDD" id="cd03749">
    <property type="entry name" value="proteasome_alpha_type_1"/>
    <property type="match status" value="1"/>
</dbReference>
<feature type="region of interest" description="Disordered" evidence="15">
    <location>
        <begin position="674"/>
        <end position="700"/>
    </location>
</feature>
<evidence type="ECO:0000256" key="3">
    <source>
        <dbReference type="ARBA" id="ARBA00006734"/>
    </source>
</evidence>
<dbReference type="EMBL" id="JADGJW010000007">
    <property type="protein sequence ID" value="KAJ3228034.1"/>
    <property type="molecule type" value="Genomic_DNA"/>
</dbReference>
<dbReference type="InterPro" id="IPR002088">
    <property type="entry name" value="Prenyl_trans_a"/>
</dbReference>